<proteinExistence type="predicted"/>
<dbReference type="GO" id="GO:0055085">
    <property type="term" value="P:transmembrane transport"/>
    <property type="evidence" value="ECO:0007669"/>
    <property type="project" value="InterPro"/>
</dbReference>
<evidence type="ECO:0000313" key="2">
    <source>
        <dbReference type="EMBL" id="QOW46763.1"/>
    </source>
</evidence>
<dbReference type="RefSeq" id="WP_180045584.1">
    <property type="nucleotide sequence ID" value="NZ_CP048659.1"/>
</dbReference>
<evidence type="ECO:0000313" key="3">
    <source>
        <dbReference type="Proteomes" id="UP000593966"/>
    </source>
</evidence>
<dbReference type="EMBL" id="CP048659">
    <property type="protein sequence ID" value="QOW46763.1"/>
    <property type="molecule type" value="Genomic_DNA"/>
</dbReference>
<protein>
    <recommendedName>
        <fullName evidence="1">TonB C-terminal domain-containing protein</fullName>
    </recommendedName>
</protein>
<sequence>MLRHLCLDCNKKRKLHSIADLHHNKQHTIAAISNKAQLNIQAMSKFSIIFLSQLLFTTAAWAIEQNNSTQTITSAPYIYSLNQVEHTNLKTENYVWQIELMIDTQNKSISHKLLNPNAKFPMLDRRALELAQNYSAEELEKLSNIPAIEEQTQNTIHRTAQPTKSYILHVKFPLGVAWKKQPRFQRLAEISAKFCKLRADDPFYEQAIIRKDRDYTFKAKLHINHDGVVNSVKLLNPSSNISLNNLVYEELKSSQFQPYNENGIPIEFEAEQPIQLVCPHS</sequence>
<reference evidence="2 3" key="1">
    <citation type="submission" date="2020-02" db="EMBL/GenBank/DDBJ databases">
        <title>Tigecycline-resistant Acinetobacter species from pigs and migratory birds.</title>
        <authorList>
            <person name="Chen C."/>
            <person name="Sun J."/>
            <person name="Liao X.-P."/>
            <person name="Liu Y.-H."/>
        </authorList>
    </citation>
    <scope>NUCLEOTIDE SEQUENCE [LARGE SCALE GENOMIC DNA]</scope>
    <source>
        <strain evidence="2 3">YH12207_T</strain>
    </source>
</reference>
<keyword evidence="3" id="KW-1185">Reference proteome</keyword>
<gene>
    <name evidence="2" type="ORF">G0028_13130</name>
</gene>
<organism evidence="2 3">
    <name type="scientific">Acinetobacter piscicola</name>
    <dbReference type="NCBI Taxonomy" id="2006115"/>
    <lineage>
        <taxon>Bacteria</taxon>
        <taxon>Pseudomonadati</taxon>
        <taxon>Pseudomonadota</taxon>
        <taxon>Gammaproteobacteria</taxon>
        <taxon>Moraxellales</taxon>
        <taxon>Moraxellaceae</taxon>
        <taxon>Acinetobacter</taxon>
    </lineage>
</organism>
<dbReference type="SUPFAM" id="SSF74653">
    <property type="entry name" value="TolA/TonB C-terminal domain"/>
    <property type="match status" value="1"/>
</dbReference>
<name>A0A7S6VXN0_9GAMM</name>
<accession>A0A7S6VXN0</accession>
<evidence type="ECO:0000259" key="1">
    <source>
        <dbReference type="PROSITE" id="PS52015"/>
    </source>
</evidence>
<dbReference type="AlphaFoldDB" id="A0A7S6VXN0"/>
<dbReference type="Proteomes" id="UP000593966">
    <property type="component" value="Chromosome"/>
</dbReference>
<feature type="domain" description="TonB C-terminal" evidence="1">
    <location>
        <begin position="189"/>
        <end position="281"/>
    </location>
</feature>
<dbReference type="PROSITE" id="PS52015">
    <property type="entry name" value="TONB_CTD"/>
    <property type="match status" value="1"/>
</dbReference>
<dbReference type="InterPro" id="IPR037682">
    <property type="entry name" value="TonB_C"/>
</dbReference>